<reference evidence="3 6" key="1">
    <citation type="submission" date="2016-11" db="EMBL/GenBank/DDBJ databases">
        <title>Whole genomes of Flavobacteriaceae.</title>
        <authorList>
            <person name="Stine C."/>
            <person name="Li C."/>
            <person name="Tadesse D."/>
        </authorList>
    </citation>
    <scope>NUCLEOTIDE SEQUENCE [LARGE SCALE GENOMIC DNA]</scope>
    <source>
        <strain evidence="3 6">ATCC 19366</strain>
    </source>
</reference>
<keyword evidence="1" id="KW-0175">Coiled coil</keyword>
<dbReference type="RefSeq" id="WP_073395071.1">
    <property type="nucleotide sequence ID" value="NZ_FRBX01000003.1"/>
</dbReference>
<comment type="caution">
    <text evidence="3">The sequence shown here is derived from an EMBL/GenBank/DDBJ whole genome shotgun (WGS) entry which is preliminary data.</text>
</comment>
<dbReference type="Proteomes" id="UP000184216">
    <property type="component" value="Unassembled WGS sequence"/>
</dbReference>
<evidence type="ECO:0000256" key="2">
    <source>
        <dbReference type="SAM" id="Phobius"/>
    </source>
</evidence>
<protein>
    <submittedName>
        <fullName evidence="3">Uncharacterized protein</fullName>
    </submittedName>
</protein>
<gene>
    <name evidence="3" type="ORF">B0A72_17550</name>
    <name evidence="4" type="ORF">SAMN05444387_2239</name>
</gene>
<reference evidence="4 5" key="2">
    <citation type="submission" date="2016-11" db="EMBL/GenBank/DDBJ databases">
        <authorList>
            <person name="Varghese N."/>
            <person name="Submissions S."/>
        </authorList>
    </citation>
    <scope>NUCLEOTIDE SEQUENCE [LARGE SCALE GENOMIC DNA]</scope>
    <source>
        <strain evidence="4 5">DSM 6368</strain>
    </source>
</reference>
<accession>A0AB36NXT9</accession>
<feature type="coiled-coil region" evidence="1">
    <location>
        <begin position="128"/>
        <end position="155"/>
    </location>
</feature>
<keyword evidence="2" id="KW-0472">Membrane</keyword>
<evidence type="ECO:0000313" key="6">
    <source>
        <dbReference type="Proteomes" id="UP000198431"/>
    </source>
</evidence>
<keyword evidence="2" id="KW-1133">Transmembrane helix</keyword>
<dbReference type="Proteomes" id="UP000198431">
    <property type="component" value="Unassembled WGS sequence"/>
</dbReference>
<feature type="transmembrane region" description="Helical" evidence="2">
    <location>
        <begin position="218"/>
        <end position="237"/>
    </location>
</feature>
<evidence type="ECO:0000313" key="3">
    <source>
        <dbReference type="EMBL" id="OXB02451.1"/>
    </source>
</evidence>
<dbReference type="AlphaFoldDB" id="A0AB36NXT9"/>
<sequence>MDKYNYFSILRNINENIDDMNVAKFLRAESLGKESLIAHKDLIEQFNNTLKSIIANMYSFSKDTIEEIYNFYNELTVFYSEVNGMNNVEFINSKTSILLKIENFSDKFNSFYEKISGILNVSYENKNLDEYIETINSVRNDIEKQSEEISQKINDVNYKSEEFINKLKEVDNIKNSVQFQLDEFRERYTPDNVNIELRNQQKVYEEEAKINRKESRNWIIAIVIAVIFLIILIWSFINNFDNHLNEICVCTFKNFNLICPSCGQEILWFYLIKHTLLRALLLSINIYILKFCIKNYNACKHNETINKQRQNSYGASLHFYNTIISDKKDEILIMAANSIFTHQKTGYIEKGSEPNNPTIDRVVEKVQEITKIPKD</sequence>
<proteinExistence type="predicted"/>
<evidence type="ECO:0000313" key="5">
    <source>
        <dbReference type="Proteomes" id="UP000184216"/>
    </source>
</evidence>
<dbReference type="EMBL" id="MUHB01000017">
    <property type="protein sequence ID" value="OXB02451.1"/>
    <property type="molecule type" value="Genomic_DNA"/>
</dbReference>
<keyword evidence="2" id="KW-0812">Transmembrane</keyword>
<organism evidence="3 6">
    <name type="scientific">Flavobacterium pectinovorum</name>
    <dbReference type="NCBI Taxonomy" id="29533"/>
    <lineage>
        <taxon>Bacteria</taxon>
        <taxon>Pseudomonadati</taxon>
        <taxon>Bacteroidota</taxon>
        <taxon>Flavobacteriia</taxon>
        <taxon>Flavobacteriales</taxon>
        <taxon>Flavobacteriaceae</taxon>
        <taxon>Flavobacterium</taxon>
    </lineage>
</organism>
<keyword evidence="5" id="KW-1185">Reference proteome</keyword>
<feature type="transmembrane region" description="Helical" evidence="2">
    <location>
        <begin position="275"/>
        <end position="293"/>
    </location>
</feature>
<name>A0AB36NXT9_9FLAO</name>
<evidence type="ECO:0000256" key="1">
    <source>
        <dbReference type="SAM" id="Coils"/>
    </source>
</evidence>
<dbReference type="EMBL" id="FRBX01000003">
    <property type="protein sequence ID" value="SHM33751.1"/>
    <property type="molecule type" value="Genomic_DNA"/>
</dbReference>
<evidence type="ECO:0000313" key="4">
    <source>
        <dbReference type="EMBL" id="SHM33751.1"/>
    </source>
</evidence>